<evidence type="ECO:0000313" key="2">
    <source>
        <dbReference type="EMBL" id="TGJ73460.1"/>
    </source>
</evidence>
<organism evidence="1 4">
    <name type="scientific">Orbilia oligospora</name>
    <name type="common">Nematode-trapping fungus</name>
    <name type="synonym">Arthrobotrys oligospora</name>
    <dbReference type="NCBI Taxonomy" id="2813651"/>
    <lineage>
        <taxon>Eukaryota</taxon>
        <taxon>Fungi</taxon>
        <taxon>Dikarya</taxon>
        <taxon>Ascomycota</taxon>
        <taxon>Pezizomycotina</taxon>
        <taxon>Orbiliomycetes</taxon>
        <taxon>Orbiliales</taxon>
        <taxon>Orbiliaceae</taxon>
        <taxon>Orbilia</taxon>
    </lineage>
</organism>
<dbReference type="OrthoDB" id="10282589at2759"/>
<evidence type="ECO:0000313" key="4">
    <source>
        <dbReference type="Proteomes" id="UP000475325"/>
    </source>
</evidence>
<dbReference type="AlphaFoldDB" id="A0A7C8JMX9"/>
<proteinExistence type="predicted"/>
<gene>
    <name evidence="2" type="ORF">EYR41_000555</name>
    <name evidence="1" type="ORF">TWF102_004361</name>
</gene>
<evidence type="ECO:0000313" key="3">
    <source>
        <dbReference type="Proteomes" id="UP000297595"/>
    </source>
</evidence>
<reference evidence="2 3" key="1">
    <citation type="submission" date="2019-03" db="EMBL/GenBank/DDBJ databases">
        <title>Nematode-trapping fungi genome.</title>
        <authorList>
            <person name="Vidal-Diez De Ulzurrun G."/>
        </authorList>
    </citation>
    <scope>NUCLEOTIDE SEQUENCE [LARGE SCALE GENOMIC DNA]</scope>
    <source>
        <strain evidence="2 3">TWF154</strain>
    </source>
</reference>
<dbReference type="Proteomes" id="UP000297595">
    <property type="component" value="Unassembled WGS sequence"/>
</dbReference>
<sequence>MSITTRRRVPEGRLSADCPGEDLRVIIGFTNAEKLSYPKWLDAGSLQVNSTYKKYTTEIRRGTESKRQLQASGSCPDRDSRIWKTTLGGRIGSGLGLTEVQDRNGCEGVEQEGGSVSDTCTIHPYIPSVFRLLENYNKYGVRTGQTLQDNPFDGRKFNYKASARSVVKLVVE</sequence>
<dbReference type="EMBL" id="WIQW01000020">
    <property type="protein sequence ID" value="KAF3102690.1"/>
    <property type="molecule type" value="Genomic_DNA"/>
</dbReference>
<reference evidence="1 4" key="2">
    <citation type="submission" date="2019-06" db="EMBL/GenBank/DDBJ databases">
        <authorList>
            <person name="Palmer J.M."/>
        </authorList>
    </citation>
    <scope>NUCLEOTIDE SEQUENCE [LARGE SCALE GENOMIC DNA]</scope>
    <source>
        <strain evidence="1 4">TWF102</strain>
    </source>
</reference>
<dbReference type="EMBL" id="SOZJ01000001">
    <property type="protein sequence ID" value="TGJ73460.1"/>
    <property type="molecule type" value="Genomic_DNA"/>
</dbReference>
<name>A0A7C8JMX9_ORBOL</name>
<evidence type="ECO:0000313" key="1">
    <source>
        <dbReference type="EMBL" id="KAF3102690.1"/>
    </source>
</evidence>
<protein>
    <submittedName>
        <fullName evidence="1">Uncharacterized protein</fullName>
    </submittedName>
</protein>
<accession>A0A7C8JMX9</accession>
<dbReference type="Proteomes" id="UP000475325">
    <property type="component" value="Unassembled WGS sequence"/>
</dbReference>
<comment type="caution">
    <text evidence="1">The sequence shown here is derived from an EMBL/GenBank/DDBJ whole genome shotgun (WGS) entry which is preliminary data.</text>
</comment>